<accession>A0AAW6SNQ6</accession>
<reference evidence="2" key="1">
    <citation type="submission" date="2023-03" db="EMBL/GenBank/DDBJ databases">
        <title>Bacterial isolates from washroom surfaces on a university campus.</title>
        <authorList>
            <person name="Holman D.B."/>
            <person name="Gzyl K.E."/>
            <person name="Taheri A.E."/>
        </authorList>
    </citation>
    <scope>NUCLEOTIDE SEQUENCE</scope>
    <source>
        <strain evidence="2">RD03</strain>
    </source>
</reference>
<feature type="coiled-coil region" evidence="1">
    <location>
        <begin position="37"/>
        <end position="64"/>
    </location>
</feature>
<sequence length="114" mass="12491">MADNKSREFGVTVDEKGTVIDVREANSNLTVKIDVDISEALTGLKALQREAKKATQALRELEDVATLHAGEVILPKEQAEKLANYKSDTLAVDGEHLEEFVRKISEALAVKADE</sequence>
<dbReference type="EMBL" id="JAROYP010000001">
    <property type="protein sequence ID" value="MDH5159838.1"/>
    <property type="molecule type" value="Genomic_DNA"/>
</dbReference>
<evidence type="ECO:0000256" key="1">
    <source>
        <dbReference type="SAM" id="Coils"/>
    </source>
</evidence>
<protein>
    <submittedName>
        <fullName evidence="2">Uncharacterized protein</fullName>
    </submittedName>
</protein>
<evidence type="ECO:0000313" key="3">
    <source>
        <dbReference type="Proteomes" id="UP001159179"/>
    </source>
</evidence>
<dbReference type="Proteomes" id="UP001159179">
    <property type="component" value="Unassembled WGS sequence"/>
</dbReference>
<gene>
    <name evidence="2" type="ORF">P5X88_02755</name>
</gene>
<comment type="caution">
    <text evidence="2">The sequence shown here is derived from an EMBL/GenBank/DDBJ whole genome shotgun (WGS) entry which is preliminary data.</text>
</comment>
<dbReference type="RefSeq" id="WP_280615676.1">
    <property type="nucleotide sequence ID" value="NZ_JAROYP010000001.1"/>
</dbReference>
<name>A0AAW6SNQ6_9BACI</name>
<evidence type="ECO:0000313" key="2">
    <source>
        <dbReference type="EMBL" id="MDH5159838.1"/>
    </source>
</evidence>
<proteinExistence type="predicted"/>
<dbReference type="AlphaFoldDB" id="A0AAW6SNQ6"/>
<keyword evidence="1" id="KW-0175">Coiled coil</keyword>
<organism evidence="2 3">
    <name type="scientific">Heyndrickxia oleronia</name>
    <dbReference type="NCBI Taxonomy" id="38875"/>
    <lineage>
        <taxon>Bacteria</taxon>
        <taxon>Bacillati</taxon>
        <taxon>Bacillota</taxon>
        <taxon>Bacilli</taxon>
        <taxon>Bacillales</taxon>
        <taxon>Bacillaceae</taxon>
        <taxon>Heyndrickxia</taxon>
    </lineage>
</organism>